<evidence type="ECO:0000256" key="3">
    <source>
        <dbReference type="SAM" id="SignalP"/>
    </source>
</evidence>
<dbReference type="EMBL" id="JBHTHY010000003">
    <property type="protein sequence ID" value="MFD0796549.1"/>
    <property type="molecule type" value="Genomic_DNA"/>
</dbReference>
<proteinExistence type="predicted"/>
<dbReference type="Gene3D" id="2.120.10.80">
    <property type="entry name" value="Kelch-type beta propeller"/>
    <property type="match status" value="2"/>
</dbReference>
<dbReference type="InterPro" id="IPR006652">
    <property type="entry name" value="Kelch_1"/>
</dbReference>
<evidence type="ECO:0000256" key="2">
    <source>
        <dbReference type="ARBA" id="ARBA00022737"/>
    </source>
</evidence>
<evidence type="ECO:0000313" key="4">
    <source>
        <dbReference type="EMBL" id="MFD0796549.1"/>
    </source>
</evidence>
<dbReference type="InterPro" id="IPR015915">
    <property type="entry name" value="Kelch-typ_b-propeller"/>
</dbReference>
<dbReference type="PANTHER" id="PTHR46344:SF27">
    <property type="entry name" value="KELCH REPEAT SUPERFAMILY PROTEIN"/>
    <property type="match status" value="1"/>
</dbReference>
<dbReference type="RefSeq" id="WP_379932401.1">
    <property type="nucleotide sequence ID" value="NZ_JBHTHY010000003.1"/>
</dbReference>
<keyword evidence="5" id="KW-1185">Reference proteome</keyword>
<name>A0ABW3B1P5_9FLAO</name>
<dbReference type="PANTHER" id="PTHR46344">
    <property type="entry name" value="OS02G0202900 PROTEIN"/>
    <property type="match status" value="1"/>
</dbReference>
<comment type="caution">
    <text evidence="4">The sequence shown here is derived from an EMBL/GenBank/DDBJ whole genome shotgun (WGS) entry which is preliminary data.</text>
</comment>
<feature type="signal peptide" evidence="3">
    <location>
        <begin position="1"/>
        <end position="25"/>
    </location>
</feature>
<dbReference type="Proteomes" id="UP001597012">
    <property type="component" value="Unassembled WGS sequence"/>
</dbReference>
<accession>A0ABW3B1P5</accession>
<dbReference type="SUPFAM" id="SSF117281">
    <property type="entry name" value="Kelch motif"/>
    <property type="match status" value="1"/>
</dbReference>
<organism evidence="4 5">
    <name type="scientific">Maribacter chungangensis</name>
    <dbReference type="NCBI Taxonomy" id="1069117"/>
    <lineage>
        <taxon>Bacteria</taxon>
        <taxon>Pseudomonadati</taxon>
        <taxon>Bacteroidota</taxon>
        <taxon>Flavobacteriia</taxon>
        <taxon>Flavobacteriales</taxon>
        <taxon>Flavobacteriaceae</taxon>
        <taxon>Maribacter</taxon>
    </lineage>
</organism>
<dbReference type="Pfam" id="PF24681">
    <property type="entry name" value="Kelch_KLHDC2_KLHL20_DRC7"/>
    <property type="match status" value="1"/>
</dbReference>
<protein>
    <submittedName>
        <fullName evidence="4">Kelch repeat-containing protein</fullName>
    </submittedName>
</protein>
<evidence type="ECO:0000313" key="5">
    <source>
        <dbReference type="Proteomes" id="UP001597012"/>
    </source>
</evidence>
<keyword evidence="3" id="KW-0732">Signal</keyword>
<keyword evidence="1" id="KW-0880">Kelch repeat</keyword>
<feature type="chain" id="PRO_5046282016" evidence="3">
    <location>
        <begin position="26"/>
        <end position="331"/>
    </location>
</feature>
<dbReference type="SMART" id="SM00612">
    <property type="entry name" value="Kelch"/>
    <property type="match status" value="4"/>
</dbReference>
<gene>
    <name evidence="4" type="ORF">ACFQZJ_03690</name>
</gene>
<reference evidence="5" key="1">
    <citation type="journal article" date="2019" name="Int. J. Syst. Evol. Microbiol.">
        <title>The Global Catalogue of Microorganisms (GCM) 10K type strain sequencing project: providing services to taxonomists for standard genome sequencing and annotation.</title>
        <authorList>
            <consortium name="The Broad Institute Genomics Platform"/>
            <consortium name="The Broad Institute Genome Sequencing Center for Infectious Disease"/>
            <person name="Wu L."/>
            <person name="Ma J."/>
        </authorList>
    </citation>
    <scope>NUCLEOTIDE SEQUENCE [LARGE SCALE GENOMIC DNA]</scope>
    <source>
        <strain evidence="5">CCUG 61948</strain>
    </source>
</reference>
<keyword evidence="2" id="KW-0677">Repeat</keyword>
<evidence type="ECO:0000256" key="1">
    <source>
        <dbReference type="ARBA" id="ARBA00022441"/>
    </source>
</evidence>
<sequence>MIQKLYYSLLIIVLFSPPIVSQSNAAPKWENIQTATAPIARHENSFVAIGKNFYLIGGRGIKPISIYNIDSHTWTTGAAPETEIHHFQGVTYNNKVYVIGAMTGKYPYETPLATMLIYNPETNIWETGPEIPKERRRGSCGVVVDGDSVYMVSGIVDGHNSTHVPWVDRYDFKTGKWTVLADAPRARDHFQAAIGDGKIYAAGGRNSSFATKQTFELTVPEVDIYDIENDTWATLAKNKNIPTQRAGTTTVLFQNQLIVIGGESSGQQSAHDQVEVLHLKTMEWTPLPSLNRGRHGTQGVIYDEAIYIAAGSGNRGGKPELASLEKLLLKK</sequence>